<evidence type="ECO:0000313" key="2">
    <source>
        <dbReference type="Proteomes" id="UP000533641"/>
    </source>
</evidence>
<comment type="caution">
    <text evidence="1">The sequence shown here is derived from an EMBL/GenBank/DDBJ whole genome shotgun (WGS) entry which is preliminary data.</text>
</comment>
<sequence>MASTTKTRPALMMQRAELLEERSKTASPEDAEQMLRIAANLRALALMRSKSP</sequence>
<organism evidence="1 2">
    <name type="scientific">Rhizobium mongolense</name>
    <dbReference type="NCBI Taxonomy" id="57676"/>
    <lineage>
        <taxon>Bacteria</taxon>
        <taxon>Pseudomonadati</taxon>
        <taxon>Pseudomonadota</taxon>
        <taxon>Alphaproteobacteria</taxon>
        <taxon>Hyphomicrobiales</taxon>
        <taxon>Rhizobiaceae</taxon>
        <taxon>Rhizobium/Agrobacterium group</taxon>
        <taxon>Rhizobium</taxon>
    </lineage>
</organism>
<dbReference type="AlphaFoldDB" id="A0A7W6WH08"/>
<accession>A0A7W6WH08</accession>
<dbReference type="Proteomes" id="UP000533641">
    <property type="component" value="Unassembled WGS sequence"/>
</dbReference>
<proteinExistence type="predicted"/>
<gene>
    <name evidence="1" type="ORF">GGE12_005041</name>
</gene>
<dbReference type="RefSeq" id="WP_183927844.1">
    <property type="nucleotide sequence ID" value="NZ_JACIGM010000012.1"/>
</dbReference>
<reference evidence="1 2" key="1">
    <citation type="submission" date="2020-08" db="EMBL/GenBank/DDBJ databases">
        <title>Genomic Encyclopedia of Type Strains, Phase IV (KMG-V): Genome sequencing to study the core and pangenomes of soil and plant-associated prokaryotes.</title>
        <authorList>
            <person name="Whitman W."/>
        </authorList>
    </citation>
    <scope>NUCLEOTIDE SEQUENCE [LARGE SCALE GENOMIC DNA]</scope>
    <source>
        <strain evidence="1 2">SEMIA 402</strain>
    </source>
</reference>
<protein>
    <submittedName>
        <fullName evidence="1">Uncharacterized protein</fullName>
    </submittedName>
</protein>
<name>A0A7W6WH08_9HYPH</name>
<dbReference type="EMBL" id="JACIGM010000012">
    <property type="protein sequence ID" value="MBB4277238.1"/>
    <property type="molecule type" value="Genomic_DNA"/>
</dbReference>
<evidence type="ECO:0000313" key="1">
    <source>
        <dbReference type="EMBL" id="MBB4277238.1"/>
    </source>
</evidence>